<reference evidence="2 3" key="1">
    <citation type="submission" date="2019-08" db="EMBL/GenBank/DDBJ databases">
        <authorList>
            <person name="Chen S.-C."/>
            <person name="Lai M.-C."/>
            <person name="You Y.-T."/>
        </authorList>
    </citation>
    <scope>NUCLEOTIDE SEQUENCE [LARGE SCALE GENOMIC DNA]</scope>
    <source>
        <strain evidence="2 3">P2F9704a</strain>
    </source>
</reference>
<protein>
    <submittedName>
        <fullName evidence="2">Nuclear transport factor 2 family protein</fullName>
    </submittedName>
</protein>
<organism evidence="2 3">
    <name type="scientific">Methanocalculus taiwanensis</name>
    <dbReference type="NCBI Taxonomy" id="106207"/>
    <lineage>
        <taxon>Archaea</taxon>
        <taxon>Methanobacteriati</taxon>
        <taxon>Methanobacteriota</taxon>
        <taxon>Stenosarchaea group</taxon>
        <taxon>Methanomicrobia</taxon>
        <taxon>Methanomicrobiales</taxon>
        <taxon>Methanocalculaceae</taxon>
        <taxon>Methanocalculus</taxon>
    </lineage>
</organism>
<evidence type="ECO:0000313" key="3">
    <source>
        <dbReference type="Proteomes" id="UP001524383"/>
    </source>
</evidence>
<evidence type="ECO:0000313" key="2">
    <source>
        <dbReference type="EMBL" id="MCQ1537909.1"/>
    </source>
</evidence>
<name>A0ABD4TI94_9EURY</name>
<dbReference type="InterPro" id="IPR037401">
    <property type="entry name" value="SnoaL-like"/>
</dbReference>
<gene>
    <name evidence="2" type="ORF">FTO68_02755</name>
</gene>
<dbReference type="Pfam" id="PF13474">
    <property type="entry name" value="SnoaL_3"/>
    <property type="match status" value="1"/>
</dbReference>
<comment type="caution">
    <text evidence="2">The sequence shown here is derived from an EMBL/GenBank/DDBJ whole genome shotgun (WGS) entry which is preliminary data.</text>
</comment>
<accession>A0ABD4TI94</accession>
<dbReference type="AlphaFoldDB" id="A0ABD4TI94"/>
<dbReference type="SUPFAM" id="SSF54427">
    <property type="entry name" value="NTF2-like"/>
    <property type="match status" value="1"/>
</dbReference>
<dbReference type="Proteomes" id="UP001524383">
    <property type="component" value="Unassembled WGS sequence"/>
</dbReference>
<dbReference type="Gene3D" id="3.10.450.50">
    <property type="match status" value="1"/>
</dbReference>
<evidence type="ECO:0000259" key="1">
    <source>
        <dbReference type="Pfam" id="PF13474"/>
    </source>
</evidence>
<feature type="domain" description="SnoaL-like" evidence="1">
    <location>
        <begin position="11"/>
        <end position="125"/>
    </location>
</feature>
<sequence length="136" mass="15247">MLSRQTEDQIQGLLDTFVDMYSQKDCEGILSITAVDMMGFGTGADEIVRNREEMERQLQRDFEEVESLFVRITDYTIKAEGTIAWVIGDITFTADGREIPSRLTMVLRGTGHRWEIVQIHISEPAAGQAAGKSFSA</sequence>
<proteinExistence type="predicted"/>
<dbReference type="InterPro" id="IPR032710">
    <property type="entry name" value="NTF2-like_dom_sf"/>
</dbReference>
<dbReference type="EMBL" id="VOTZ01000004">
    <property type="protein sequence ID" value="MCQ1537909.1"/>
    <property type="molecule type" value="Genomic_DNA"/>
</dbReference>
<dbReference type="RefSeq" id="WP_255331842.1">
    <property type="nucleotide sequence ID" value="NZ_VOTZ01000004.1"/>
</dbReference>
<keyword evidence="3" id="KW-1185">Reference proteome</keyword>